<dbReference type="InterPro" id="IPR025634">
    <property type="entry name" value="DUF4292"/>
</dbReference>
<accession>S4N9C4</accession>
<sequence length="303" mass="34674">MAYLCDRKILRMRKFDFTPWPWLLACLLVTILALFASSCSLRSKVKMGSWDVANMSKSQLVELVNEQNPAVWRLRSSVRASFPRSHKASSVRVDLSIRAGGGMRLIIVPMPLFELGRVWIEPNKLFLHINPINTYCEASWLDISRYFDIDIDYSVLESLLLGRVFPSLSNFLFSTGHLKPDNVELQYNGNIPEIVSYGNSGRTYIFGINPHGRPDYLLITGDRRGELIRVDYLEYEFRPDLGYMPGRIELRHSGPQGVTEVLNLDMNRWRIDDVTSEKDFSPNPKPGANKVSLSELFILINDL</sequence>
<organism evidence="1 2">
    <name type="scientific">Porphyromonas crevioricanis JCM 15906</name>
    <dbReference type="NCBI Taxonomy" id="1305617"/>
    <lineage>
        <taxon>Bacteria</taxon>
        <taxon>Pseudomonadati</taxon>
        <taxon>Bacteroidota</taxon>
        <taxon>Bacteroidia</taxon>
        <taxon>Bacteroidales</taxon>
        <taxon>Porphyromonadaceae</taxon>
        <taxon>Porphyromonas</taxon>
    </lineage>
</organism>
<dbReference type="Proteomes" id="UP000018031">
    <property type="component" value="Unassembled WGS sequence"/>
</dbReference>
<dbReference type="Pfam" id="PF14125">
    <property type="entry name" value="DUF4292"/>
    <property type="match status" value="1"/>
</dbReference>
<reference evidence="1 2" key="2">
    <citation type="journal article" date="2013" name="Genome Announc.">
        <title>Draft Genome Sequences of Porphyromonas crevioricanis JCM 15906T and Porphyromonas cansulci JCM 13913T Isolated from a Canine Oral Cavity.</title>
        <authorList>
            <person name="Sakamoto M."/>
            <person name="Tanaka N."/>
            <person name="Shiwa Y."/>
            <person name="Yoshikawa H."/>
            <person name="Ohkuma M."/>
        </authorList>
    </citation>
    <scope>NUCLEOTIDE SEQUENCE [LARGE SCALE GENOMIC DNA]</scope>
    <source>
        <strain evidence="1 2">JCM 15906</strain>
    </source>
</reference>
<comment type="caution">
    <text evidence="1">The sequence shown here is derived from an EMBL/GenBank/DDBJ whole genome shotgun (WGS) entry which is preliminary data.</text>
</comment>
<protein>
    <recommendedName>
        <fullName evidence="3">DUF4292 domain-containing protein</fullName>
    </recommendedName>
</protein>
<gene>
    <name evidence="1" type="ORF">PORCRE_244</name>
</gene>
<proteinExistence type="predicted"/>
<dbReference type="AlphaFoldDB" id="S4N9C4"/>
<evidence type="ECO:0008006" key="3">
    <source>
        <dbReference type="Google" id="ProtNLM"/>
    </source>
</evidence>
<dbReference type="EMBL" id="BAOU01000006">
    <property type="protein sequence ID" value="GAD04556.1"/>
    <property type="molecule type" value="Genomic_DNA"/>
</dbReference>
<name>S4N9C4_9PORP</name>
<evidence type="ECO:0000313" key="1">
    <source>
        <dbReference type="EMBL" id="GAD04556.1"/>
    </source>
</evidence>
<reference evidence="2" key="1">
    <citation type="journal article" date="2013" name="Genome">
        <title>Draft Genome Sequences of Porphyromonas crevioricanis JCM 15906T and Porphyromonas cansulci JCM 13913T Isolated from a Canine Oral Cavity.</title>
        <authorList>
            <person name="Sakamoto M."/>
            <person name="Tanaka N."/>
            <person name="Shiwa Y."/>
            <person name="Yoshikawa H."/>
            <person name="Ohkuma M."/>
        </authorList>
    </citation>
    <scope>NUCLEOTIDE SEQUENCE [LARGE SCALE GENOMIC DNA]</scope>
    <source>
        <strain evidence="2">JCM 15906</strain>
    </source>
</reference>
<evidence type="ECO:0000313" key="2">
    <source>
        <dbReference type="Proteomes" id="UP000018031"/>
    </source>
</evidence>